<name>A0A8D5FGP0_9BACT</name>
<sequence>MIKCIRRLFFAFYTVVLRLPIWAVIWLIGRTGVIKTVFVIYPHDPKEYADLCPNIRIFINFLSGRPVPGGFIMDGFKPIGIYFYISNTPQELVKKKNRHLAETIVRRMQWIQKISRASAIGFAGQLGPILERRHGIAMKPPFFASTAGNIFSIDDAVAHLARVCKEGSKPWQLSIAILGGGELGEMLENHLVSQGYNVSNIDVKFKRRGGVEIRDMDTARKQLKKIDFVINLLHTGEDFVRCGTGDLLPSSAHVIDFSRPAIEPEKLCCSTYMGNRVQRSGMRFVFALPGWQQKELPACSLPSIMAARFGVIEQDLAKFCTAARQTAFGTALASEPPFSKNTPEPMLPRLELLENDL</sequence>
<dbReference type="EMBL" id="AP024086">
    <property type="protein sequence ID" value="BCL60265.1"/>
    <property type="molecule type" value="Genomic_DNA"/>
</dbReference>
<dbReference type="RefSeq" id="WP_228856411.1">
    <property type="nucleotide sequence ID" value="NZ_AP024086.1"/>
</dbReference>
<feature type="transmembrane region" description="Helical" evidence="1">
    <location>
        <begin position="7"/>
        <end position="28"/>
    </location>
</feature>
<keyword evidence="1" id="KW-0472">Membrane</keyword>
<accession>A0A8D5FGP0</accession>
<proteinExistence type="predicted"/>
<evidence type="ECO:0000313" key="3">
    <source>
        <dbReference type="Proteomes" id="UP000826725"/>
    </source>
</evidence>
<evidence type="ECO:0000313" key="2">
    <source>
        <dbReference type="EMBL" id="BCL60265.1"/>
    </source>
</evidence>
<gene>
    <name evidence="2" type="ORF">DGMP_09580</name>
</gene>
<keyword evidence="3" id="KW-1185">Reference proteome</keyword>
<evidence type="ECO:0000256" key="1">
    <source>
        <dbReference type="SAM" id="Phobius"/>
    </source>
</evidence>
<organism evidence="2 3">
    <name type="scientific">Desulfomarina profundi</name>
    <dbReference type="NCBI Taxonomy" id="2772557"/>
    <lineage>
        <taxon>Bacteria</taxon>
        <taxon>Pseudomonadati</taxon>
        <taxon>Thermodesulfobacteriota</taxon>
        <taxon>Desulfobulbia</taxon>
        <taxon>Desulfobulbales</taxon>
        <taxon>Desulfobulbaceae</taxon>
        <taxon>Desulfomarina</taxon>
    </lineage>
</organism>
<keyword evidence="1" id="KW-1133">Transmembrane helix</keyword>
<keyword evidence="1" id="KW-0812">Transmembrane</keyword>
<dbReference type="AlphaFoldDB" id="A0A8D5FGP0"/>
<protein>
    <submittedName>
        <fullName evidence="2">Uncharacterized protein</fullName>
    </submittedName>
</protein>
<dbReference type="Proteomes" id="UP000826725">
    <property type="component" value="Chromosome"/>
</dbReference>
<dbReference type="KEGG" id="dbk:DGMP_09580"/>
<reference evidence="2" key="1">
    <citation type="submission" date="2020-09" db="EMBL/GenBank/DDBJ databases">
        <title>Desulfogranum mesoprofundum gen. nov., sp. nov., a novel mesophilic, sulfate-reducing chemolithoautotroph isolated from a deep-sea hydrothermal vent chimney in the Suiyo Seamount.</title>
        <authorList>
            <person name="Hashimoto Y."/>
            <person name="Nakagawa S."/>
        </authorList>
    </citation>
    <scope>NUCLEOTIDE SEQUENCE</scope>
    <source>
        <strain evidence="2">KT2</strain>
    </source>
</reference>